<name>A0A553JWF5_9ACTN</name>
<sequence length="156" mass="16759">MAIPEDGDAFQEFRANFAEFVEREKELAKAELVPAAKHAGIGGAFFGGAGMFAIHAVWMFVIALALTIGWLLDSFTALSTWGAFTIGFFACVVFSLLVAFILFKIGSAQFRKVKAPEATIAEAGATMGALADAVTGKRKDKQVEIRPVDELPRRSA</sequence>
<keyword evidence="1" id="KW-0812">Transmembrane</keyword>
<dbReference type="Proteomes" id="UP000317638">
    <property type="component" value="Unassembled WGS sequence"/>
</dbReference>
<evidence type="ECO:0000313" key="3">
    <source>
        <dbReference type="Proteomes" id="UP000317638"/>
    </source>
</evidence>
<dbReference type="EMBL" id="VKKG01000007">
    <property type="protein sequence ID" value="TRY16772.1"/>
    <property type="molecule type" value="Genomic_DNA"/>
</dbReference>
<organism evidence="2 3">
    <name type="scientific">Tessaracoccus rhinocerotis</name>
    <dbReference type="NCBI Taxonomy" id="1689449"/>
    <lineage>
        <taxon>Bacteria</taxon>
        <taxon>Bacillati</taxon>
        <taxon>Actinomycetota</taxon>
        <taxon>Actinomycetes</taxon>
        <taxon>Propionibacteriales</taxon>
        <taxon>Propionibacteriaceae</taxon>
        <taxon>Tessaracoccus</taxon>
    </lineage>
</organism>
<accession>A0A553JWF5</accession>
<dbReference type="Pfam" id="PF07332">
    <property type="entry name" value="Phage_holin_3_6"/>
    <property type="match status" value="1"/>
</dbReference>
<proteinExistence type="predicted"/>
<reference evidence="2 3" key="1">
    <citation type="submission" date="2019-07" db="EMBL/GenBank/DDBJ databases">
        <authorList>
            <person name="Zhou L.-Y."/>
        </authorList>
    </citation>
    <scope>NUCLEOTIDE SEQUENCE [LARGE SCALE GENOMIC DNA]</scope>
    <source>
        <strain evidence="2 3">YIM 101269</strain>
    </source>
</reference>
<gene>
    <name evidence="2" type="ORF">FOJ82_15445</name>
</gene>
<keyword evidence="1" id="KW-0472">Membrane</keyword>
<dbReference type="OrthoDB" id="3730493at2"/>
<feature type="transmembrane region" description="Helical" evidence="1">
    <location>
        <begin position="78"/>
        <end position="103"/>
    </location>
</feature>
<dbReference type="InterPro" id="IPR009937">
    <property type="entry name" value="Phage_holin_3_6"/>
</dbReference>
<evidence type="ECO:0000313" key="2">
    <source>
        <dbReference type="EMBL" id="TRY16772.1"/>
    </source>
</evidence>
<comment type="caution">
    <text evidence="2">The sequence shown here is derived from an EMBL/GenBank/DDBJ whole genome shotgun (WGS) entry which is preliminary data.</text>
</comment>
<evidence type="ECO:0000256" key="1">
    <source>
        <dbReference type="SAM" id="Phobius"/>
    </source>
</evidence>
<keyword evidence="1" id="KW-1133">Transmembrane helix</keyword>
<dbReference type="RefSeq" id="WP_143939386.1">
    <property type="nucleotide sequence ID" value="NZ_VKKG01000007.1"/>
</dbReference>
<feature type="transmembrane region" description="Helical" evidence="1">
    <location>
        <begin position="44"/>
        <end position="72"/>
    </location>
</feature>
<dbReference type="AlphaFoldDB" id="A0A553JWF5"/>
<protein>
    <submittedName>
        <fullName evidence="2">Phage holin family protein</fullName>
    </submittedName>
</protein>
<keyword evidence="3" id="KW-1185">Reference proteome</keyword>